<comment type="caution">
    <text evidence="1">The sequence shown here is derived from an EMBL/GenBank/DDBJ whole genome shotgun (WGS) entry which is preliminary data.</text>
</comment>
<evidence type="ECO:0000313" key="2">
    <source>
        <dbReference type="Proteomes" id="UP001233999"/>
    </source>
</evidence>
<dbReference type="AlphaFoldDB" id="A0AAD8EGY3"/>
<proteinExistence type="predicted"/>
<reference evidence="1" key="1">
    <citation type="journal article" date="2023" name="IScience">
        <title>Live-bearing cockroach genome reveals convergent evolutionary mechanisms linked to viviparity in insects and beyond.</title>
        <authorList>
            <person name="Fouks B."/>
            <person name="Harrison M.C."/>
            <person name="Mikhailova A.A."/>
            <person name="Marchal E."/>
            <person name="English S."/>
            <person name="Carruthers M."/>
            <person name="Jennings E.C."/>
            <person name="Chiamaka E.L."/>
            <person name="Frigard R.A."/>
            <person name="Pippel M."/>
            <person name="Attardo G.M."/>
            <person name="Benoit J.B."/>
            <person name="Bornberg-Bauer E."/>
            <person name="Tobe S.S."/>
        </authorList>
    </citation>
    <scope>NUCLEOTIDE SEQUENCE</scope>
    <source>
        <strain evidence="1">Stay&amp;Tobe</strain>
    </source>
</reference>
<sequence length="130" mass="15316">MLDNNDIKQNGDSSGTSTNCFWYAERMSIITVQRNYRREYGGNASDGKTIKAWLEKCWGLETFKKNQEVLIHVFQKKRLKKLEQGFREAHENQFAKLPGISMDMLDRMWHEIEYRLDIVRATNGAHIEVF</sequence>
<dbReference type="Proteomes" id="UP001233999">
    <property type="component" value="Unassembled WGS sequence"/>
</dbReference>
<protein>
    <recommendedName>
        <fullName evidence="3">DUF4817 domain-containing protein</fullName>
    </recommendedName>
</protein>
<accession>A0AAD8EGY3</accession>
<gene>
    <name evidence="1" type="ORF">L9F63_017253</name>
</gene>
<name>A0AAD8EGY3_DIPPU</name>
<evidence type="ECO:0008006" key="3">
    <source>
        <dbReference type="Google" id="ProtNLM"/>
    </source>
</evidence>
<organism evidence="1 2">
    <name type="scientific">Diploptera punctata</name>
    <name type="common">Pacific beetle cockroach</name>
    <dbReference type="NCBI Taxonomy" id="6984"/>
    <lineage>
        <taxon>Eukaryota</taxon>
        <taxon>Metazoa</taxon>
        <taxon>Ecdysozoa</taxon>
        <taxon>Arthropoda</taxon>
        <taxon>Hexapoda</taxon>
        <taxon>Insecta</taxon>
        <taxon>Pterygota</taxon>
        <taxon>Neoptera</taxon>
        <taxon>Polyneoptera</taxon>
        <taxon>Dictyoptera</taxon>
        <taxon>Blattodea</taxon>
        <taxon>Blaberoidea</taxon>
        <taxon>Blaberidae</taxon>
        <taxon>Diplopterinae</taxon>
        <taxon>Diploptera</taxon>
    </lineage>
</organism>
<reference evidence="1" key="2">
    <citation type="submission" date="2023-05" db="EMBL/GenBank/DDBJ databases">
        <authorList>
            <person name="Fouks B."/>
        </authorList>
    </citation>
    <scope>NUCLEOTIDE SEQUENCE</scope>
    <source>
        <strain evidence="1">Stay&amp;Tobe</strain>
        <tissue evidence="1">Testes</tissue>
    </source>
</reference>
<keyword evidence="2" id="KW-1185">Reference proteome</keyword>
<dbReference type="EMBL" id="JASPKZ010004933">
    <property type="protein sequence ID" value="KAJ9589544.1"/>
    <property type="molecule type" value="Genomic_DNA"/>
</dbReference>
<evidence type="ECO:0000313" key="1">
    <source>
        <dbReference type="EMBL" id="KAJ9589544.1"/>
    </source>
</evidence>